<dbReference type="AlphaFoldDB" id="K2AY90"/>
<sequence>MKIAVLHPQAKVMGWAVKMLFLISTYLQDKNSVDFYTFSFDKANCFPELNKNLNIINLNLKWFSKFFWIISLSFSLRKYDIILAWNSPMHFVAVLAKIFNPRLKIFWYLQNIPVYYLPQNKSILVYFKRFVERLIIGKIDKIISNSNFIRNEVLKYFKAKSDVIYPVIDTEFFIRDRSPPGDRSQDQNLFINWRLVKWKNVELAIRSFFELKDKYPNLKLYISWNWEEKSKLQKLSQNNKDIIFLWEINQEEVRTYYQMCNISLFTSKIDSFGLTIIEAMSCEKPVVSLTLGWATEIIEDWKTGFLAKDETEFIKKVDNLLQNPELRATIWQNARQFVVNNFSLKTLYNKLNEIFCI</sequence>
<organism evidence="3">
    <name type="scientific">uncultured bacterium</name>
    <name type="common">gcode 4</name>
    <dbReference type="NCBI Taxonomy" id="1234023"/>
    <lineage>
        <taxon>Bacteria</taxon>
        <taxon>environmental samples</taxon>
    </lineage>
</organism>
<accession>K2AY90</accession>
<feature type="domain" description="Glycosyltransferase subfamily 4-like N-terminal" evidence="2">
    <location>
        <begin position="27"/>
        <end position="171"/>
    </location>
</feature>
<feature type="domain" description="Glycosyl transferase family 1" evidence="1">
    <location>
        <begin position="193"/>
        <end position="336"/>
    </location>
</feature>
<dbReference type="Pfam" id="PF00534">
    <property type="entry name" value="Glycos_transf_1"/>
    <property type="match status" value="1"/>
</dbReference>
<dbReference type="GO" id="GO:0016757">
    <property type="term" value="F:glycosyltransferase activity"/>
    <property type="evidence" value="ECO:0007669"/>
    <property type="project" value="InterPro"/>
</dbReference>
<reference evidence="3" key="1">
    <citation type="journal article" date="2012" name="Science">
        <title>Fermentation, hydrogen, and sulfur metabolism in multiple uncultivated bacterial phyla.</title>
        <authorList>
            <person name="Wrighton K.C."/>
            <person name="Thomas B.C."/>
            <person name="Sharon I."/>
            <person name="Miller C.S."/>
            <person name="Castelle C.J."/>
            <person name="VerBerkmoes N.C."/>
            <person name="Wilkins M.J."/>
            <person name="Hettich R.L."/>
            <person name="Lipton M.S."/>
            <person name="Williams K.H."/>
            <person name="Long P.E."/>
            <person name="Banfield J.F."/>
        </authorList>
    </citation>
    <scope>NUCLEOTIDE SEQUENCE [LARGE SCALE GENOMIC DNA]</scope>
</reference>
<protein>
    <submittedName>
        <fullName evidence="3">Glycosyl transferase, group 1</fullName>
    </submittedName>
</protein>
<comment type="caution">
    <text evidence="3">The sequence shown here is derived from an EMBL/GenBank/DDBJ whole genome shotgun (WGS) entry which is preliminary data.</text>
</comment>
<keyword evidence="3" id="KW-0808">Transferase</keyword>
<name>K2AY90_9BACT</name>
<dbReference type="Pfam" id="PF13439">
    <property type="entry name" value="Glyco_transf_4"/>
    <property type="match status" value="1"/>
</dbReference>
<dbReference type="CDD" id="cd03801">
    <property type="entry name" value="GT4_PimA-like"/>
    <property type="match status" value="1"/>
</dbReference>
<dbReference type="SUPFAM" id="SSF53756">
    <property type="entry name" value="UDP-Glycosyltransferase/glycogen phosphorylase"/>
    <property type="match status" value="1"/>
</dbReference>
<dbReference type="Gene3D" id="3.40.50.2000">
    <property type="entry name" value="Glycogen Phosphorylase B"/>
    <property type="match status" value="2"/>
</dbReference>
<evidence type="ECO:0000259" key="1">
    <source>
        <dbReference type="Pfam" id="PF00534"/>
    </source>
</evidence>
<dbReference type="InterPro" id="IPR001296">
    <property type="entry name" value="Glyco_trans_1"/>
</dbReference>
<dbReference type="UniPathway" id="UPA00378"/>
<proteinExistence type="predicted"/>
<dbReference type="EMBL" id="AMFJ01021609">
    <property type="protein sequence ID" value="EKD66677.1"/>
    <property type="molecule type" value="Genomic_DNA"/>
</dbReference>
<dbReference type="InterPro" id="IPR050194">
    <property type="entry name" value="Glycosyltransferase_grp1"/>
</dbReference>
<gene>
    <name evidence="3" type="ORF">ACD_49C00023G0020</name>
</gene>
<dbReference type="PANTHER" id="PTHR45947">
    <property type="entry name" value="SULFOQUINOVOSYL TRANSFERASE SQD2"/>
    <property type="match status" value="1"/>
</dbReference>
<evidence type="ECO:0000259" key="2">
    <source>
        <dbReference type="Pfam" id="PF13439"/>
    </source>
</evidence>
<evidence type="ECO:0000313" key="3">
    <source>
        <dbReference type="EMBL" id="EKD66677.1"/>
    </source>
</evidence>
<dbReference type="PANTHER" id="PTHR45947:SF3">
    <property type="entry name" value="SULFOQUINOVOSYL TRANSFERASE SQD2"/>
    <property type="match status" value="1"/>
</dbReference>
<dbReference type="InterPro" id="IPR028098">
    <property type="entry name" value="Glyco_trans_4-like_N"/>
</dbReference>